<evidence type="ECO:0000313" key="3">
    <source>
        <dbReference type="Proteomes" id="UP000298681"/>
    </source>
</evidence>
<dbReference type="EMBL" id="SPUH01000001">
    <property type="protein sequence ID" value="TKS53319.1"/>
    <property type="molecule type" value="Genomic_DNA"/>
</dbReference>
<dbReference type="InterPro" id="IPR012434">
    <property type="entry name" value="DUF1631"/>
</dbReference>
<feature type="compositionally biased region" description="Polar residues" evidence="1">
    <location>
        <begin position="262"/>
        <end position="273"/>
    </location>
</feature>
<organism evidence="2 3">
    <name type="scientific">Luteimonas yindakuii</name>
    <dbReference type="NCBI Taxonomy" id="2565782"/>
    <lineage>
        <taxon>Bacteria</taxon>
        <taxon>Pseudomonadati</taxon>
        <taxon>Pseudomonadota</taxon>
        <taxon>Gammaproteobacteria</taxon>
        <taxon>Lysobacterales</taxon>
        <taxon>Lysobacteraceae</taxon>
        <taxon>Luteimonas</taxon>
    </lineage>
</organism>
<feature type="region of interest" description="Disordered" evidence="1">
    <location>
        <begin position="238"/>
        <end position="296"/>
    </location>
</feature>
<reference evidence="2 3" key="1">
    <citation type="submission" date="2019-01" db="EMBL/GenBank/DDBJ databases">
        <authorList>
            <person name="Zhang S."/>
        </authorList>
    </citation>
    <scope>NUCLEOTIDE SEQUENCE [LARGE SCALE GENOMIC DNA]</scope>
    <source>
        <strain evidence="2 3">1626</strain>
    </source>
</reference>
<name>A0A4Z1RGS3_9GAMM</name>
<accession>A0A4Z1RGS3</accession>
<comment type="caution">
    <text evidence="2">The sequence shown here is derived from an EMBL/GenBank/DDBJ whole genome shotgun (WGS) entry which is preliminary data.</text>
</comment>
<dbReference type="Proteomes" id="UP000298681">
    <property type="component" value="Unassembled WGS sequence"/>
</dbReference>
<dbReference type="AlphaFoldDB" id="A0A4Z1RGS3"/>
<evidence type="ECO:0000256" key="1">
    <source>
        <dbReference type="SAM" id="MobiDB-lite"/>
    </source>
</evidence>
<evidence type="ECO:0000313" key="2">
    <source>
        <dbReference type="EMBL" id="TKS53319.1"/>
    </source>
</evidence>
<protein>
    <submittedName>
        <fullName evidence="2">DUF1631 domain-containing protein</fullName>
    </submittedName>
</protein>
<dbReference type="Pfam" id="PF07793">
    <property type="entry name" value="DUF1631"/>
    <property type="match status" value="1"/>
</dbReference>
<sequence length="763" mass="84299">MTPHREPATPSSLASAGLPPRVRKVLDRSLHLVSEELDHGLTRMLDEFERELFRLADLARNPGAESGYMQTLRSFRLNRSDLVPRFMVGIERALAAIRRPAPAHAETSARGEVSFRNLSLVETAVMDEGTVLREVGSRQEGRATLALHLLGQRFGVLAGKPAFDAIRLPLGPHVFCDALREAAVALEITHDARLLLYRIFDRQVMGGYPQLLDRINELMVAEEILPALTFIPLRARPAPVPPREASPVSAGERTAAAKRASEQPSAQPTQPHAQGTPRPHTAWFGEPQPPDDDGDEAAAFATLQELLSGRRALLDKLRPGRDDGPRRELGTSDLVGKLRALQQQPAATASQANLLEIKRAVLAQTRHTSGEAAALSPEDNDTFELLDLLYQQLESELRRDAPTAGLVRQLQVPLLRMALLDRAFFLRSQHPARQLLNTVAESAARWMDRDELDPQLIEPLQQAVSQVVTGFDQDPEVFAQAQAQLQERIQVHVRRAEMTERRHVEAARGKEKLEVARQRAGEVLASEIGEHRLPRFARSLLNQAWSDVLTLTLLRQGEESEAWQTQLDVTRRVVAACGDGGTDAALAGQVEEALGQVGYHGEEAKVIAQRLAGCSDDEDDPASRTELAMKLKARVRLGEDKAAQVRPKPPPRTPAEQAQYEQLRVMPFGVWIDFVQNQQGDISRRRLSWFSPITDNALFVNQRGQRAAEISLDNLARMLVNGQARMVTADRGRLVDRAWQAAVNTLRSFAGRGEGAQPAGVPA</sequence>
<gene>
    <name evidence="2" type="ORF">E4582_00075</name>
</gene>
<keyword evidence="3" id="KW-1185">Reference proteome</keyword>
<proteinExistence type="predicted"/>